<sequence>MLDCSNKWSGPMSMRRKLYFSLESAEKRCSDTCE</sequence>
<dbReference type="Gramene" id="A07p00410.2_BraZ1">
    <property type="protein sequence ID" value="A07p00410.2_BraZ1.CDS.1"/>
    <property type="gene ID" value="A07g00410.2_BraZ1"/>
</dbReference>
<dbReference type="AlphaFoldDB" id="A0A8D9M6C3"/>
<evidence type="ECO:0000313" key="1">
    <source>
        <dbReference type="EMBL" id="CAG7900397.1"/>
    </source>
</evidence>
<evidence type="ECO:0000313" key="2">
    <source>
        <dbReference type="Proteomes" id="UP000694005"/>
    </source>
</evidence>
<protein>
    <submittedName>
        <fullName evidence="1">Uncharacterized protein</fullName>
    </submittedName>
</protein>
<feature type="non-terminal residue" evidence="1">
    <location>
        <position position="34"/>
    </location>
</feature>
<name>A0A8D9M6C3_BRACM</name>
<organism evidence="1 2">
    <name type="scientific">Brassica campestris</name>
    <name type="common">Field mustard</name>
    <dbReference type="NCBI Taxonomy" id="3711"/>
    <lineage>
        <taxon>Eukaryota</taxon>
        <taxon>Viridiplantae</taxon>
        <taxon>Streptophyta</taxon>
        <taxon>Embryophyta</taxon>
        <taxon>Tracheophyta</taxon>
        <taxon>Spermatophyta</taxon>
        <taxon>Magnoliopsida</taxon>
        <taxon>eudicotyledons</taxon>
        <taxon>Gunneridae</taxon>
        <taxon>Pentapetalae</taxon>
        <taxon>rosids</taxon>
        <taxon>malvids</taxon>
        <taxon>Brassicales</taxon>
        <taxon>Brassicaceae</taxon>
        <taxon>Brassiceae</taxon>
        <taxon>Brassica</taxon>
    </lineage>
</organism>
<dbReference type="EMBL" id="LS974623">
    <property type="protein sequence ID" value="CAG7900397.1"/>
    <property type="molecule type" value="Genomic_DNA"/>
</dbReference>
<gene>
    <name evidence="1" type="ORF">BRAPAZ1V2_A07P00410.2</name>
</gene>
<dbReference type="Proteomes" id="UP000694005">
    <property type="component" value="Chromosome A07"/>
</dbReference>
<accession>A0A8D9M6C3</accession>
<reference evidence="1 2" key="1">
    <citation type="submission" date="2021-07" db="EMBL/GenBank/DDBJ databases">
        <authorList>
            <consortium name="Genoscope - CEA"/>
            <person name="William W."/>
        </authorList>
    </citation>
    <scope>NUCLEOTIDE SEQUENCE [LARGE SCALE GENOMIC DNA]</scope>
</reference>
<proteinExistence type="predicted"/>